<dbReference type="Proteomes" id="UP000242015">
    <property type="component" value="Unassembled WGS sequence"/>
</dbReference>
<gene>
    <name evidence="1" type="ORF">B9Q04_03520</name>
</gene>
<protein>
    <submittedName>
        <fullName evidence="1">Uncharacterized protein</fullName>
    </submittedName>
</protein>
<dbReference type="EMBL" id="NEXF01000046">
    <property type="protein sequence ID" value="PSO08826.1"/>
    <property type="molecule type" value="Genomic_DNA"/>
</dbReference>
<feature type="non-terminal residue" evidence="1">
    <location>
        <position position="119"/>
    </location>
</feature>
<evidence type="ECO:0000313" key="2">
    <source>
        <dbReference type="Proteomes" id="UP000242015"/>
    </source>
</evidence>
<accession>A0A2R6CDG8</accession>
<name>A0A2R6CDG8_9ARCH</name>
<dbReference type="AlphaFoldDB" id="A0A2R6CDG8"/>
<organism evidence="1 2">
    <name type="scientific">Candidatus Marsarchaeota G2 archaeon BE_D</name>
    <dbReference type="NCBI Taxonomy" id="1978158"/>
    <lineage>
        <taxon>Archaea</taxon>
        <taxon>Candidatus Marsarchaeota</taxon>
        <taxon>Candidatus Marsarchaeota group 2</taxon>
    </lineage>
</organism>
<evidence type="ECO:0000313" key="1">
    <source>
        <dbReference type="EMBL" id="PSO08826.1"/>
    </source>
</evidence>
<sequence length="119" mass="13401">MTLNFILGVYNTYSAVNTSLTLIVKYNQGQTQRFSIPFIEYPKATLSIFGVTTPTVRVGDGADYVTLTVKNTGLCQPNSSHSPFYPQTCSRSACHQARTHYSRECSKRQCRHTCLVKRQ</sequence>
<proteinExistence type="predicted"/>
<comment type="caution">
    <text evidence="1">The sequence shown here is derived from an EMBL/GenBank/DDBJ whole genome shotgun (WGS) entry which is preliminary data.</text>
</comment>
<reference evidence="1 2" key="1">
    <citation type="submission" date="2017-04" db="EMBL/GenBank/DDBJ databases">
        <title>Novel microbial lineages endemic to geothermal iron-oxide mats fill important gaps in the evolutionary history of Archaea.</title>
        <authorList>
            <person name="Jay Z.J."/>
            <person name="Beam J.P."/>
            <person name="Dlakic M."/>
            <person name="Rusch D.B."/>
            <person name="Kozubal M.A."/>
            <person name="Inskeep W.P."/>
        </authorList>
    </citation>
    <scope>NUCLEOTIDE SEQUENCE [LARGE SCALE GENOMIC DNA]</scope>
    <source>
        <strain evidence="1">BE_D</strain>
    </source>
</reference>